<keyword evidence="3" id="KW-0238">DNA-binding</keyword>
<dbReference type="GO" id="GO:0003700">
    <property type="term" value="F:DNA-binding transcription factor activity"/>
    <property type="evidence" value="ECO:0007669"/>
    <property type="project" value="InterPro"/>
</dbReference>
<evidence type="ECO:0000256" key="3">
    <source>
        <dbReference type="ARBA" id="ARBA00023125"/>
    </source>
</evidence>
<dbReference type="GO" id="GO:0005829">
    <property type="term" value="C:cytosol"/>
    <property type="evidence" value="ECO:0007669"/>
    <property type="project" value="TreeGrafter"/>
</dbReference>
<evidence type="ECO:0000256" key="2">
    <source>
        <dbReference type="ARBA" id="ARBA00023015"/>
    </source>
</evidence>
<organism evidence="6 7">
    <name type="scientific">Pelobium manganitolerans</name>
    <dbReference type="NCBI Taxonomy" id="1842495"/>
    <lineage>
        <taxon>Bacteria</taxon>
        <taxon>Pseudomonadati</taxon>
        <taxon>Bacteroidota</taxon>
        <taxon>Sphingobacteriia</taxon>
        <taxon>Sphingobacteriales</taxon>
        <taxon>Sphingobacteriaceae</taxon>
        <taxon>Pelobium</taxon>
    </lineage>
</organism>
<evidence type="ECO:0000256" key="1">
    <source>
        <dbReference type="ARBA" id="ARBA00009437"/>
    </source>
</evidence>
<dbReference type="Gene3D" id="1.10.10.10">
    <property type="entry name" value="Winged helix-like DNA-binding domain superfamily/Winged helix DNA-binding domain"/>
    <property type="match status" value="1"/>
</dbReference>
<evidence type="ECO:0000259" key="5">
    <source>
        <dbReference type="PROSITE" id="PS50931"/>
    </source>
</evidence>
<dbReference type="Pfam" id="PF00126">
    <property type="entry name" value="HTH_1"/>
    <property type="match status" value="1"/>
</dbReference>
<keyword evidence="4" id="KW-0804">Transcription</keyword>
<dbReference type="SUPFAM" id="SSF46785">
    <property type="entry name" value="Winged helix' DNA-binding domain"/>
    <property type="match status" value="1"/>
</dbReference>
<sequence>MTIVQLEYAVAVDTYRSFVLAAEKCFVTQPTLSMQIQKLEEHLGVKLFDRSKQPISPTEIGVELIEQARVVLQESAKMREIIEERKGEISGELRMGVIPTVAPYLIPKVIGGFIEKYPKIKLSISELTTENIIQKIKVGLLDCGILATPLEEDFLIERPVYYENFVGYLSKNSKIFKKKSLNAEDLDFDHLWLLNEGHCMRNQVLNICQHGKGDHHQLNYNTGSIETLIKMVDLNDGITILPELSLQDFGVKQMDRVRYFKSPEPSREISIVTHKNFIKKRMIDALEQEVLQSIPKRMKSTKKKEVIDIH</sequence>
<feature type="domain" description="HTH lysR-type" evidence="5">
    <location>
        <begin position="1"/>
        <end position="58"/>
    </location>
</feature>
<evidence type="ECO:0000256" key="4">
    <source>
        <dbReference type="ARBA" id="ARBA00023163"/>
    </source>
</evidence>
<dbReference type="PANTHER" id="PTHR30419:SF29">
    <property type="entry name" value="LYSR-FAMILY TRANSCRIPTIONAL REGULATOR"/>
    <property type="match status" value="1"/>
</dbReference>
<dbReference type="PANTHER" id="PTHR30419">
    <property type="entry name" value="HTH-TYPE TRANSCRIPTIONAL REGULATOR YBHD"/>
    <property type="match status" value="1"/>
</dbReference>
<dbReference type="Pfam" id="PF03466">
    <property type="entry name" value="LysR_substrate"/>
    <property type="match status" value="1"/>
</dbReference>
<dbReference type="FunFam" id="1.10.10.10:FF:000001">
    <property type="entry name" value="LysR family transcriptional regulator"/>
    <property type="match status" value="1"/>
</dbReference>
<reference evidence="6 7" key="1">
    <citation type="submission" date="2016-07" db="EMBL/GenBank/DDBJ databases">
        <title>Genome of Pelobium manganitolerans.</title>
        <authorList>
            <person name="Wu S."/>
            <person name="Wang G."/>
        </authorList>
    </citation>
    <scope>NUCLEOTIDE SEQUENCE [LARGE SCALE GENOMIC DNA]</scope>
    <source>
        <strain evidence="6 7">YS-25</strain>
    </source>
</reference>
<keyword evidence="2" id="KW-0805">Transcription regulation</keyword>
<dbReference type="SUPFAM" id="SSF53850">
    <property type="entry name" value="Periplasmic binding protein-like II"/>
    <property type="match status" value="1"/>
</dbReference>
<dbReference type="Proteomes" id="UP000283433">
    <property type="component" value="Unassembled WGS sequence"/>
</dbReference>
<keyword evidence="7" id="KW-1185">Reference proteome</keyword>
<comment type="similarity">
    <text evidence="1">Belongs to the LysR transcriptional regulatory family.</text>
</comment>
<dbReference type="Gene3D" id="3.40.190.10">
    <property type="entry name" value="Periplasmic binding protein-like II"/>
    <property type="match status" value="2"/>
</dbReference>
<accession>A0A419S6X6</accession>
<dbReference type="InterPro" id="IPR000847">
    <property type="entry name" value="LysR_HTH_N"/>
</dbReference>
<dbReference type="AlphaFoldDB" id="A0A419S6X6"/>
<dbReference type="PROSITE" id="PS50931">
    <property type="entry name" value="HTH_LYSR"/>
    <property type="match status" value="1"/>
</dbReference>
<protein>
    <submittedName>
        <fullName evidence="6">Transcriptional regulator</fullName>
    </submittedName>
</protein>
<dbReference type="InterPro" id="IPR036388">
    <property type="entry name" value="WH-like_DNA-bd_sf"/>
</dbReference>
<dbReference type="GO" id="GO:0003677">
    <property type="term" value="F:DNA binding"/>
    <property type="evidence" value="ECO:0007669"/>
    <property type="project" value="UniProtKB-KW"/>
</dbReference>
<dbReference type="InterPro" id="IPR005119">
    <property type="entry name" value="LysR_subst-bd"/>
</dbReference>
<dbReference type="CDD" id="cd08411">
    <property type="entry name" value="PBP2_OxyR"/>
    <property type="match status" value="1"/>
</dbReference>
<dbReference type="PRINTS" id="PR00039">
    <property type="entry name" value="HTHLYSR"/>
</dbReference>
<name>A0A419S6X6_9SPHI</name>
<dbReference type="InterPro" id="IPR050950">
    <property type="entry name" value="HTH-type_LysR_regulators"/>
</dbReference>
<comment type="caution">
    <text evidence="6">The sequence shown here is derived from an EMBL/GenBank/DDBJ whole genome shotgun (WGS) entry which is preliminary data.</text>
</comment>
<gene>
    <name evidence="6" type="ORF">BCY91_02330</name>
</gene>
<dbReference type="EMBL" id="MBTA01000012">
    <property type="protein sequence ID" value="RKD17009.1"/>
    <property type="molecule type" value="Genomic_DNA"/>
</dbReference>
<evidence type="ECO:0000313" key="6">
    <source>
        <dbReference type="EMBL" id="RKD17009.1"/>
    </source>
</evidence>
<dbReference type="InterPro" id="IPR036390">
    <property type="entry name" value="WH_DNA-bd_sf"/>
</dbReference>
<dbReference type="OrthoDB" id="9803735at2"/>
<evidence type="ECO:0000313" key="7">
    <source>
        <dbReference type="Proteomes" id="UP000283433"/>
    </source>
</evidence>
<dbReference type="RefSeq" id="WP_120181199.1">
    <property type="nucleotide sequence ID" value="NZ_CBINCU010000002.1"/>
</dbReference>
<proteinExistence type="inferred from homology"/>